<dbReference type="Pfam" id="PF00591">
    <property type="entry name" value="Glycos_transf_3"/>
    <property type="match status" value="1"/>
</dbReference>
<keyword evidence="6" id="KW-1185">Reference proteome</keyword>
<dbReference type="AlphaFoldDB" id="A0A518EYD7"/>
<dbReference type="InterPro" id="IPR036320">
    <property type="entry name" value="Glycosyl_Trfase_fam3_N_dom_sf"/>
</dbReference>
<evidence type="ECO:0000256" key="2">
    <source>
        <dbReference type="ARBA" id="ARBA00022679"/>
    </source>
</evidence>
<dbReference type="Gene3D" id="1.20.970.10">
    <property type="entry name" value="Transferase, Pyrimidine Nucleoside Phosphorylase, Chain C"/>
    <property type="match status" value="1"/>
</dbReference>
<dbReference type="RefSeq" id="WP_419190526.1">
    <property type="nucleotide sequence ID" value="NZ_CP036434.1"/>
</dbReference>
<reference evidence="5 6" key="1">
    <citation type="submission" date="2019-02" db="EMBL/GenBank/DDBJ databases">
        <title>Deep-cultivation of Planctomycetes and their phenomic and genomic characterization uncovers novel biology.</title>
        <authorList>
            <person name="Wiegand S."/>
            <person name="Jogler M."/>
            <person name="Boedeker C."/>
            <person name="Pinto D."/>
            <person name="Vollmers J."/>
            <person name="Rivas-Marin E."/>
            <person name="Kohn T."/>
            <person name="Peeters S.H."/>
            <person name="Heuer A."/>
            <person name="Rast P."/>
            <person name="Oberbeckmann S."/>
            <person name="Bunk B."/>
            <person name="Jeske O."/>
            <person name="Meyerdierks A."/>
            <person name="Storesund J.E."/>
            <person name="Kallscheuer N."/>
            <person name="Luecker S."/>
            <person name="Lage O.M."/>
            <person name="Pohl T."/>
            <person name="Merkel B.J."/>
            <person name="Hornburger P."/>
            <person name="Mueller R.-W."/>
            <person name="Bruemmer F."/>
            <person name="Labrenz M."/>
            <person name="Spormann A.M."/>
            <person name="Op den Camp H."/>
            <person name="Overmann J."/>
            <person name="Amann R."/>
            <person name="Jetten M.S.M."/>
            <person name="Mascher T."/>
            <person name="Medema M.H."/>
            <person name="Devos D.P."/>
            <person name="Kaster A.-K."/>
            <person name="Ovreas L."/>
            <person name="Rohde M."/>
            <person name="Galperin M.Y."/>
            <person name="Jogler C."/>
        </authorList>
    </citation>
    <scope>NUCLEOTIDE SEQUENCE [LARGE SCALE GENOMIC DNA]</scope>
    <source>
        <strain evidence="5 6">Poly30</strain>
    </source>
</reference>
<dbReference type="EMBL" id="CP036434">
    <property type="protein sequence ID" value="QDV09101.1"/>
    <property type="molecule type" value="Genomic_DNA"/>
</dbReference>
<evidence type="ECO:0000313" key="5">
    <source>
        <dbReference type="EMBL" id="QDV09101.1"/>
    </source>
</evidence>
<keyword evidence="2 5" id="KW-0808">Transferase</keyword>
<organism evidence="5 6">
    <name type="scientific">Saltatorellus ferox</name>
    <dbReference type="NCBI Taxonomy" id="2528018"/>
    <lineage>
        <taxon>Bacteria</taxon>
        <taxon>Pseudomonadati</taxon>
        <taxon>Planctomycetota</taxon>
        <taxon>Planctomycetia</taxon>
        <taxon>Planctomycetia incertae sedis</taxon>
        <taxon>Saltatorellus</taxon>
    </lineage>
</organism>
<dbReference type="InterPro" id="IPR017459">
    <property type="entry name" value="Glycosyl_Trfase_fam3_N_dom"/>
</dbReference>
<evidence type="ECO:0000313" key="6">
    <source>
        <dbReference type="Proteomes" id="UP000320390"/>
    </source>
</evidence>
<feature type="domain" description="Glycosyl transferase family 3" evidence="3">
    <location>
        <begin position="92"/>
        <end position="338"/>
    </location>
</feature>
<evidence type="ECO:0000259" key="4">
    <source>
        <dbReference type="Pfam" id="PF02885"/>
    </source>
</evidence>
<dbReference type="InterPro" id="IPR005940">
    <property type="entry name" value="Anthranilate_Pribosyl_Tfrase"/>
</dbReference>
<dbReference type="PANTHER" id="PTHR43285:SF2">
    <property type="entry name" value="ANTHRANILATE PHOSPHORIBOSYLTRANSFERASE"/>
    <property type="match status" value="1"/>
</dbReference>
<dbReference type="InterPro" id="IPR000312">
    <property type="entry name" value="Glycosyl_Trfase_fam3"/>
</dbReference>
<keyword evidence="1 5" id="KW-0328">Glycosyltransferase</keyword>
<feature type="domain" description="Glycosyl transferase family 3 N-terminal" evidence="4">
    <location>
        <begin position="12"/>
        <end position="63"/>
    </location>
</feature>
<dbReference type="EC" id="2.4.2.18" evidence="5"/>
<dbReference type="Pfam" id="PF02885">
    <property type="entry name" value="Glycos_trans_3N"/>
    <property type="match status" value="1"/>
</dbReference>
<sequence>MLSLASDPKRVRNLSREEASHAFTAILNGSESSALVASFFVTLRWKGVTTEELMGMAMAARAQSRIPCAGMNGLVTVSPSQDGHETTPPLEVAAGLVAAAAGARILIISDRSVPPRRGLTAANVLEGLGLSMTWDPGEAEDWVAKAGFATVSVAGLCPPMLALRKVRGDMVIRTPLSTLEKLIAPAGAAVLIGAQSGPVLGTAVEVLKGLGHRRGVALQGMDGGVVPSIVKRTRGIEIDGDHLLSVTVEPADFGLDCTSNPELPLFGPHEDGQGASDNPVLCEAASDMTKSVLAGDIGPARNATLLSAALMLKASGRCLTIAEGVDAATSALDSGAALERVERLRSLLS</sequence>
<dbReference type="PANTHER" id="PTHR43285">
    <property type="entry name" value="ANTHRANILATE PHOSPHORIBOSYLTRANSFERASE"/>
    <property type="match status" value="1"/>
</dbReference>
<evidence type="ECO:0000259" key="3">
    <source>
        <dbReference type="Pfam" id="PF00591"/>
    </source>
</evidence>
<dbReference type="Proteomes" id="UP000320390">
    <property type="component" value="Chromosome"/>
</dbReference>
<dbReference type="InterPro" id="IPR035902">
    <property type="entry name" value="Nuc_phospho_transferase"/>
</dbReference>
<evidence type="ECO:0000256" key="1">
    <source>
        <dbReference type="ARBA" id="ARBA00022676"/>
    </source>
</evidence>
<dbReference type="GO" id="GO:0000162">
    <property type="term" value="P:L-tryptophan biosynthetic process"/>
    <property type="evidence" value="ECO:0007669"/>
    <property type="project" value="InterPro"/>
</dbReference>
<name>A0A518EYD7_9BACT</name>
<dbReference type="SUPFAM" id="SSF47648">
    <property type="entry name" value="Nucleoside phosphorylase/phosphoribosyltransferase N-terminal domain"/>
    <property type="match status" value="1"/>
</dbReference>
<gene>
    <name evidence="5" type="primary">trpD_2</name>
    <name evidence="5" type="ORF">Poly30_46580</name>
</gene>
<proteinExistence type="predicted"/>
<dbReference type="GO" id="GO:0004048">
    <property type="term" value="F:anthranilate phosphoribosyltransferase activity"/>
    <property type="evidence" value="ECO:0007669"/>
    <property type="project" value="UniProtKB-EC"/>
</dbReference>
<dbReference type="Gene3D" id="3.40.1030.10">
    <property type="entry name" value="Nucleoside phosphorylase/phosphoribosyltransferase catalytic domain"/>
    <property type="match status" value="1"/>
</dbReference>
<accession>A0A518EYD7</accession>
<dbReference type="GO" id="GO:0005829">
    <property type="term" value="C:cytosol"/>
    <property type="evidence" value="ECO:0007669"/>
    <property type="project" value="TreeGrafter"/>
</dbReference>
<protein>
    <submittedName>
        <fullName evidence="5">Anthranilate phosphoribosyltransferase</fullName>
        <ecNumber evidence="5">2.4.2.18</ecNumber>
    </submittedName>
</protein>
<dbReference type="SUPFAM" id="SSF52418">
    <property type="entry name" value="Nucleoside phosphorylase/phosphoribosyltransferase catalytic domain"/>
    <property type="match status" value="1"/>
</dbReference>